<dbReference type="PANTHER" id="PTHR18968">
    <property type="entry name" value="THIAMINE PYROPHOSPHATE ENZYMES"/>
    <property type="match status" value="1"/>
</dbReference>
<dbReference type="InterPro" id="IPR039368">
    <property type="entry name" value="AHAS_TPP"/>
</dbReference>
<dbReference type="CDD" id="cd02015">
    <property type="entry name" value="TPP_AHAS"/>
    <property type="match status" value="1"/>
</dbReference>
<keyword evidence="10 12" id="KW-0100">Branched-chain amino acid biosynthesis</keyword>
<dbReference type="AlphaFoldDB" id="A0A1G6IRD6"/>
<dbReference type="InterPro" id="IPR012846">
    <property type="entry name" value="Acetolactate_synth_lsu"/>
</dbReference>
<dbReference type="InterPro" id="IPR012001">
    <property type="entry name" value="Thiamin_PyroP_enz_TPP-bd_dom"/>
</dbReference>
<dbReference type="GO" id="GO:0009099">
    <property type="term" value="P:L-valine biosynthetic process"/>
    <property type="evidence" value="ECO:0007669"/>
    <property type="project" value="UniProtKB-UniPathway"/>
</dbReference>
<dbReference type="GO" id="GO:0003984">
    <property type="term" value="F:acetolactate synthase activity"/>
    <property type="evidence" value="ECO:0007669"/>
    <property type="project" value="UniProtKB-EC"/>
</dbReference>
<dbReference type="FunFam" id="3.40.50.970:FF:000007">
    <property type="entry name" value="Acetolactate synthase"/>
    <property type="match status" value="1"/>
</dbReference>
<dbReference type="SUPFAM" id="SSF52518">
    <property type="entry name" value="Thiamin diphosphate-binding fold (THDP-binding)"/>
    <property type="match status" value="2"/>
</dbReference>
<comment type="catalytic activity">
    <reaction evidence="11 12">
        <text>2 pyruvate + H(+) = (2S)-2-acetolactate + CO2</text>
        <dbReference type="Rhea" id="RHEA:25249"/>
        <dbReference type="ChEBI" id="CHEBI:15361"/>
        <dbReference type="ChEBI" id="CHEBI:15378"/>
        <dbReference type="ChEBI" id="CHEBI:16526"/>
        <dbReference type="ChEBI" id="CHEBI:58476"/>
        <dbReference type="EC" id="2.2.1.6"/>
    </reaction>
</comment>
<dbReference type="PROSITE" id="PS00187">
    <property type="entry name" value="TPP_ENZYMES"/>
    <property type="match status" value="1"/>
</dbReference>
<dbReference type="GO" id="GO:0000287">
    <property type="term" value="F:magnesium ion binding"/>
    <property type="evidence" value="ECO:0007669"/>
    <property type="project" value="UniProtKB-UniRule"/>
</dbReference>
<dbReference type="InterPro" id="IPR029035">
    <property type="entry name" value="DHS-like_NAD/FAD-binding_dom"/>
</dbReference>
<dbReference type="InterPro" id="IPR000399">
    <property type="entry name" value="TPP-bd_CS"/>
</dbReference>
<keyword evidence="17" id="KW-1185">Reference proteome</keyword>
<dbReference type="EMBL" id="FMZL01000003">
    <property type="protein sequence ID" value="SDC08990.1"/>
    <property type="molecule type" value="Genomic_DNA"/>
</dbReference>
<dbReference type="InterPro" id="IPR011766">
    <property type="entry name" value="TPP_enzyme_TPP-bd"/>
</dbReference>
<evidence type="ECO:0000256" key="5">
    <source>
        <dbReference type="ARBA" id="ARBA00022605"/>
    </source>
</evidence>
<evidence type="ECO:0000256" key="1">
    <source>
        <dbReference type="ARBA" id="ARBA00004974"/>
    </source>
</evidence>
<evidence type="ECO:0000259" key="15">
    <source>
        <dbReference type="Pfam" id="PF02776"/>
    </source>
</evidence>
<feature type="domain" description="Thiamine pyrophosphate enzyme N-terminal TPP-binding" evidence="15">
    <location>
        <begin position="6"/>
        <end position="121"/>
    </location>
</feature>
<dbReference type="Proteomes" id="UP000198528">
    <property type="component" value="Unassembled WGS sequence"/>
</dbReference>
<dbReference type="EC" id="2.2.1.6" evidence="4 12"/>
<dbReference type="Pfam" id="PF00205">
    <property type="entry name" value="TPP_enzyme_M"/>
    <property type="match status" value="1"/>
</dbReference>
<dbReference type="GO" id="GO:0009097">
    <property type="term" value="P:isoleucine biosynthetic process"/>
    <property type="evidence" value="ECO:0007669"/>
    <property type="project" value="UniProtKB-UniPathway"/>
</dbReference>
<protein>
    <recommendedName>
        <fullName evidence="4 12">Acetolactate synthase</fullName>
        <ecNumber evidence="4 12">2.2.1.6</ecNumber>
    </recommendedName>
</protein>
<dbReference type="GO" id="GO:0005948">
    <property type="term" value="C:acetolactate synthase complex"/>
    <property type="evidence" value="ECO:0007669"/>
    <property type="project" value="TreeGrafter"/>
</dbReference>
<evidence type="ECO:0000259" key="14">
    <source>
        <dbReference type="Pfam" id="PF02775"/>
    </source>
</evidence>
<keyword evidence="7 12" id="KW-0479">Metal-binding</keyword>
<evidence type="ECO:0000256" key="2">
    <source>
        <dbReference type="ARBA" id="ARBA00005025"/>
    </source>
</evidence>
<dbReference type="SUPFAM" id="SSF52467">
    <property type="entry name" value="DHS-like NAD/FAD-binding domain"/>
    <property type="match status" value="1"/>
</dbReference>
<proteinExistence type="inferred from homology"/>
<evidence type="ECO:0000256" key="3">
    <source>
        <dbReference type="ARBA" id="ARBA00007812"/>
    </source>
</evidence>
<dbReference type="Gene3D" id="3.40.50.1220">
    <property type="entry name" value="TPP-binding domain"/>
    <property type="match status" value="1"/>
</dbReference>
<evidence type="ECO:0000256" key="9">
    <source>
        <dbReference type="ARBA" id="ARBA00023052"/>
    </source>
</evidence>
<comment type="pathway">
    <text evidence="2 12">Amino-acid biosynthesis; L-valine biosynthesis; L-valine from pyruvate: step 1/4.</text>
</comment>
<keyword evidence="6 12" id="KW-0808">Transferase</keyword>
<dbReference type="Pfam" id="PF02776">
    <property type="entry name" value="TPP_enzyme_N"/>
    <property type="match status" value="1"/>
</dbReference>
<name>A0A1G6IRD6_9ACTN</name>
<dbReference type="GO" id="GO:0050660">
    <property type="term" value="F:flavin adenine dinucleotide binding"/>
    <property type="evidence" value="ECO:0007669"/>
    <property type="project" value="InterPro"/>
</dbReference>
<dbReference type="UniPathway" id="UPA00047">
    <property type="reaction ID" value="UER00055"/>
</dbReference>
<evidence type="ECO:0000256" key="10">
    <source>
        <dbReference type="ARBA" id="ARBA00023304"/>
    </source>
</evidence>
<evidence type="ECO:0000313" key="16">
    <source>
        <dbReference type="EMBL" id="SDC08990.1"/>
    </source>
</evidence>
<gene>
    <name evidence="16" type="ORF">SAMN04487824_10335</name>
</gene>
<keyword evidence="8 12" id="KW-0460">Magnesium</keyword>
<keyword evidence="5 12" id="KW-0028">Amino-acid biosynthesis</keyword>
<dbReference type="Pfam" id="PF02775">
    <property type="entry name" value="TPP_enzyme_C"/>
    <property type="match status" value="1"/>
</dbReference>
<dbReference type="RefSeq" id="WP_218118080.1">
    <property type="nucleotide sequence ID" value="NZ_FMZL01000003.1"/>
</dbReference>
<comment type="pathway">
    <text evidence="1 12">Amino-acid biosynthesis; L-isoleucine biosynthesis; L-isoleucine from 2-oxobutanoate: step 1/4.</text>
</comment>
<evidence type="ECO:0000313" key="17">
    <source>
        <dbReference type="Proteomes" id="UP000198528"/>
    </source>
</evidence>
<dbReference type="FunFam" id="3.40.50.1220:FF:000008">
    <property type="entry name" value="Acetolactate synthase"/>
    <property type="match status" value="1"/>
</dbReference>
<dbReference type="InterPro" id="IPR029061">
    <property type="entry name" value="THDP-binding"/>
</dbReference>
<dbReference type="GO" id="GO:0030976">
    <property type="term" value="F:thiamine pyrophosphate binding"/>
    <property type="evidence" value="ECO:0007669"/>
    <property type="project" value="UniProtKB-UniRule"/>
</dbReference>
<dbReference type="NCBIfam" id="TIGR00118">
    <property type="entry name" value="acolac_lg"/>
    <property type="match status" value="1"/>
</dbReference>
<comment type="cofactor">
    <cofactor evidence="12">
        <name>Mg(2+)</name>
        <dbReference type="ChEBI" id="CHEBI:18420"/>
    </cofactor>
    <text evidence="12">Binds 1 Mg(2+) ion per subunit.</text>
</comment>
<dbReference type="PANTHER" id="PTHR18968:SF13">
    <property type="entry name" value="ACETOLACTATE SYNTHASE CATALYTIC SUBUNIT, MITOCHONDRIAL"/>
    <property type="match status" value="1"/>
</dbReference>
<evidence type="ECO:0000256" key="8">
    <source>
        <dbReference type="ARBA" id="ARBA00022842"/>
    </source>
</evidence>
<feature type="domain" description="Thiamine pyrophosphate enzyme TPP-binding" evidence="14">
    <location>
        <begin position="400"/>
        <end position="548"/>
    </location>
</feature>
<keyword evidence="9 12" id="KW-0786">Thiamine pyrophosphate</keyword>
<comment type="cofactor">
    <cofactor evidence="12">
        <name>thiamine diphosphate</name>
        <dbReference type="ChEBI" id="CHEBI:58937"/>
    </cofactor>
    <text evidence="12">Binds 1 thiamine pyrophosphate per subunit.</text>
</comment>
<dbReference type="CDD" id="cd07035">
    <property type="entry name" value="TPP_PYR_POX_like"/>
    <property type="match status" value="1"/>
</dbReference>
<evidence type="ECO:0000256" key="12">
    <source>
        <dbReference type="RuleBase" id="RU003591"/>
    </source>
</evidence>
<dbReference type="InterPro" id="IPR045229">
    <property type="entry name" value="TPP_enz"/>
</dbReference>
<accession>A0A1G6IRD6</accession>
<sequence>MELQLTGAQILLECLKEQGVDTVFGYPGGTILDVYDALYQTSGINHYLVSHEQGAAHAADGYARSTGRVGVCFATSGPGATNLTTGIATAMADSSPVVAISCNVTSQLLGKNSFQEVDSTAVMKPITKWTRQVSDVSELASVVRAAFLVARSGRPGPVFLDITKDVTQTFTSYAPVHLSEHLSHLAPGLLPDELRASLEPPAVDAADVDEVVQMVLESKRPMIICGGGVVRSRANGELNRFANQIDAPVAITVMGGGGFRGRDPLTTGMIGMHGSQASNMAVDNCDLLLALGCRFSDRIALKPDTFASKAKIVQIDIDPAEIGKNVHCEKGIQGDVRQVLQLLLKRLESAGQLDHSEWKEFVFSYPTETVYDEEEGHLTPKQVDDVVARLCPQDTIVTTDVGQHQMWAIQHFHYDYPGQLLTSGGFGTMGFGLGAAIGAQVGNPTKRVIHVTGDGSFRMNCIELATEEHYKLPIITIIYDNEVLGMVHQWQTLIYNGHYSQTNLDRPPSWPDLARAYGLDGRRVSTVADFEAALREALDCGHGYVIDVVLDRDEMVRPMVPGGQHITNFLAV</sequence>
<dbReference type="UniPathway" id="UPA00049">
    <property type="reaction ID" value="UER00059"/>
</dbReference>
<reference evidence="17" key="1">
    <citation type="submission" date="2016-10" db="EMBL/GenBank/DDBJ databases">
        <authorList>
            <person name="Varghese N."/>
            <person name="Submissions S."/>
        </authorList>
    </citation>
    <scope>NUCLEOTIDE SEQUENCE [LARGE SCALE GENOMIC DNA]</scope>
    <source>
        <strain evidence="17">DSM 22619</strain>
    </source>
</reference>
<dbReference type="InterPro" id="IPR012000">
    <property type="entry name" value="Thiamin_PyroP_enz_cen_dom"/>
</dbReference>
<feature type="domain" description="Thiamine pyrophosphate enzyme central" evidence="13">
    <location>
        <begin position="208"/>
        <end position="343"/>
    </location>
</feature>
<evidence type="ECO:0000256" key="6">
    <source>
        <dbReference type="ARBA" id="ARBA00022679"/>
    </source>
</evidence>
<dbReference type="Gene3D" id="3.40.50.970">
    <property type="match status" value="2"/>
</dbReference>
<organism evidence="16 17">
    <name type="scientific">Parafannyhessea umbonata</name>
    <dbReference type="NCBI Taxonomy" id="604330"/>
    <lineage>
        <taxon>Bacteria</taxon>
        <taxon>Bacillati</taxon>
        <taxon>Actinomycetota</taxon>
        <taxon>Coriobacteriia</taxon>
        <taxon>Coriobacteriales</taxon>
        <taxon>Atopobiaceae</taxon>
        <taxon>Parafannyhessea</taxon>
    </lineage>
</organism>
<comment type="similarity">
    <text evidence="3 12">Belongs to the TPP enzyme family.</text>
</comment>
<evidence type="ECO:0000256" key="11">
    <source>
        <dbReference type="ARBA" id="ARBA00048670"/>
    </source>
</evidence>
<dbReference type="STRING" id="604330.SAMN04489857_1584"/>
<evidence type="ECO:0000259" key="13">
    <source>
        <dbReference type="Pfam" id="PF00205"/>
    </source>
</evidence>
<evidence type="ECO:0000256" key="7">
    <source>
        <dbReference type="ARBA" id="ARBA00022723"/>
    </source>
</evidence>
<evidence type="ECO:0000256" key="4">
    <source>
        <dbReference type="ARBA" id="ARBA00013145"/>
    </source>
</evidence>